<evidence type="ECO:0000256" key="2">
    <source>
        <dbReference type="ARBA" id="ARBA00009085"/>
    </source>
</evidence>
<feature type="domain" description="USP" evidence="8">
    <location>
        <begin position="1"/>
        <end position="175"/>
    </location>
</feature>
<name>A0A9Q0F7W3_9ROSI</name>
<dbReference type="PROSITE" id="PS50235">
    <property type="entry name" value="USP_3"/>
    <property type="match status" value="1"/>
</dbReference>
<keyword evidence="5" id="KW-0833">Ubl conjugation pathway</keyword>
<proteinExistence type="inferred from homology"/>
<organism evidence="9 10">
    <name type="scientific">Turnera subulata</name>
    <dbReference type="NCBI Taxonomy" id="218843"/>
    <lineage>
        <taxon>Eukaryota</taxon>
        <taxon>Viridiplantae</taxon>
        <taxon>Streptophyta</taxon>
        <taxon>Embryophyta</taxon>
        <taxon>Tracheophyta</taxon>
        <taxon>Spermatophyta</taxon>
        <taxon>Magnoliopsida</taxon>
        <taxon>eudicotyledons</taxon>
        <taxon>Gunneridae</taxon>
        <taxon>Pentapetalae</taxon>
        <taxon>rosids</taxon>
        <taxon>fabids</taxon>
        <taxon>Malpighiales</taxon>
        <taxon>Passifloraceae</taxon>
        <taxon>Turnera</taxon>
    </lineage>
</organism>
<evidence type="ECO:0000256" key="7">
    <source>
        <dbReference type="ARBA" id="ARBA00022807"/>
    </source>
</evidence>
<dbReference type="InterPro" id="IPR001394">
    <property type="entry name" value="Peptidase_C19_UCH"/>
</dbReference>
<gene>
    <name evidence="9" type="primary">UBP25_2</name>
    <name evidence="9" type="ORF">Tsubulata_050617</name>
</gene>
<dbReference type="GO" id="GO:0005634">
    <property type="term" value="C:nucleus"/>
    <property type="evidence" value="ECO:0007669"/>
    <property type="project" value="TreeGrafter"/>
</dbReference>
<dbReference type="GO" id="GO:0006508">
    <property type="term" value="P:proteolysis"/>
    <property type="evidence" value="ECO:0007669"/>
    <property type="project" value="UniProtKB-KW"/>
</dbReference>
<keyword evidence="7" id="KW-0788">Thiol protease</keyword>
<keyword evidence="6 9" id="KW-0378">Hydrolase</keyword>
<dbReference type="EC" id="3.4.19.12" evidence="3"/>
<comment type="catalytic activity">
    <reaction evidence="1">
        <text>Thiol-dependent hydrolysis of ester, thioester, amide, peptide and isopeptide bonds formed by the C-terminal Gly of ubiquitin (a 76-residue protein attached to proteins as an intracellular targeting signal).</text>
        <dbReference type="EC" id="3.4.19.12"/>
    </reaction>
</comment>
<evidence type="ECO:0000259" key="8">
    <source>
        <dbReference type="PROSITE" id="PS50235"/>
    </source>
</evidence>
<keyword evidence="4" id="KW-0645">Protease</keyword>
<dbReference type="InterPro" id="IPR028889">
    <property type="entry name" value="USP"/>
</dbReference>
<dbReference type="Proteomes" id="UP001141552">
    <property type="component" value="Unassembled WGS sequence"/>
</dbReference>
<dbReference type="Pfam" id="PF00443">
    <property type="entry name" value="UCH"/>
    <property type="match status" value="1"/>
</dbReference>
<keyword evidence="10" id="KW-1185">Reference proteome</keyword>
<dbReference type="GO" id="GO:0016579">
    <property type="term" value="P:protein deubiquitination"/>
    <property type="evidence" value="ECO:0007669"/>
    <property type="project" value="InterPro"/>
</dbReference>
<dbReference type="SUPFAM" id="SSF54001">
    <property type="entry name" value="Cysteine proteinases"/>
    <property type="match status" value="1"/>
</dbReference>
<dbReference type="GO" id="GO:0005829">
    <property type="term" value="C:cytosol"/>
    <property type="evidence" value="ECO:0007669"/>
    <property type="project" value="TreeGrafter"/>
</dbReference>
<comment type="caution">
    <text evidence="9">The sequence shown here is derived from an EMBL/GenBank/DDBJ whole genome shotgun (WGS) entry which is preliminary data.</text>
</comment>
<dbReference type="GO" id="GO:0004843">
    <property type="term" value="F:cysteine-type deubiquitinase activity"/>
    <property type="evidence" value="ECO:0007669"/>
    <property type="project" value="UniProtKB-EC"/>
</dbReference>
<dbReference type="Gene3D" id="3.90.70.10">
    <property type="entry name" value="Cysteine proteinases"/>
    <property type="match status" value="1"/>
</dbReference>
<evidence type="ECO:0000256" key="1">
    <source>
        <dbReference type="ARBA" id="ARBA00000707"/>
    </source>
</evidence>
<accession>A0A9Q0F7W3</accession>
<dbReference type="PANTHER" id="PTHR24006">
    <property type="entry name" value="UBIQUITIN CARBOXYL-TERMINAL HYDROLASE"/>
    <property type="match status" value="1"/>
</dbReference>
<evidence type="ECO:0000313" key="10">
    <source>
        <dbReference type="Proteomes" id="UP001141552"/>
    </source>
</evidence>
<evidence type="ECO:0000256" key="3">
    <source>
        <dbReference type="ARBA" id="ARBA00012759"/>
    </source>
</evidence>
<evidence type="ECO:0000256" key="6">
    <source>
        <dbReference type="ARBA" id="ARBA00022801"/>
    </source>
</evidence>
<dbReference type="InterPro" id="IPR038765">
    <property type="entry name" value="Papain-like_cys_pep_sf"/>
</dbReference>
<dbReference type="AlphaFoldDB" id="A0A9Q0F7W3"/>
<protein>
    <recommendedName>
        <fullName evidence="3">ubiquitinyl hydrolase 1</fullName>
        <ecNumber evidence="3">3.4.19.12</ecNumber>
    </recommendedName>
</protein>
<evidence type="ECO:0000256" key="4">
    <source>
        <dbReference type="ARBA" id="ARBA00022670"/>
    </source>
</evidence>
<reference evidence="9" key="2">
    <citation type="journal article" date="2023" name="Plants (Basel)">
        <title>Annotation of the Turnera subulata (Passifloraceae) Draft Genome Reveals the S-Locus Evolved after the Divergence of Turneroideae from Passifloroideae in a Stepwise Manner.</title>
        <authorList>
            <person name="Henning P.M."/>
            <person name="Roalson E.H."/>
            <person name="Mir W."/>
            <person name="McCubbin A.G."/>
            <person name="Shore J.S."/>
        </authorList>
    </citation>
    <scope>NUCLEOTIDE SEQUENCE</scope>
    <source>
        <strain evidence="9">F60SS</strain>
    </source>
</reference>
<dbReference type="OrthoDB" id="420187at2759"/>
<dbReference type="PANTHER" id="PTHR24006:SF758">
    <property type="entry name" value="UBIQUITIN CARBOXYL-TERMINAL HYDROLASE 36"/>
    <property type="match status" value="1"/>
</dbReference>
<dbReference type="InterPro" id="IPR050164">
    <property type="entry name" value="Peptidase_C19"/>
</dbReference>
<sequence length="175" mass="19605">MRLGELVNEWEGEGATNFCLRSQHSSLCDSDRDRDRDCPFCILEKRIVRSLRLNLPLDAPLKMQSCLLIFANHFRCGRQEDAHEFLCYVIDACHNTSLRLLKLRHNPNPNTNDAPPATTSTVVKDIFRGSLQSQVKCLSCEGVEDGDGRLDLARAGREHVLEGHLTGDGLSRGCN</sequence>
<dbReference type="EMBL" id="JAKUCV010006696">
    <property type="protein sequence ID" value="KAJ4826347.1"/>
    <property type="molecule type" value="Genomic_DNA"/>
</dbReference>
<comment type="similarity">
    <text evidence="2">Belongs to the peptidase C19 family.</text>
</comment>
<evidence type="ECO:0000313" key="9">
    <source>
        <dbReference type="EMBL" id="KAJ4826347.1"/>
    </source>
</evidence>
<evidence type="ECO:0000256" key="5">
    <source>
        <dbReference type="ARBA" id="ARBA00022786"/>
    </source>
</evidence>
<reference evidence="9" key="1">
    <citation type="submission" date="2022-02" db="EMBL/GenBank/DDBJ databases">
        <authorList>
            <person name="Henning P.M."/>
            <person name="McCubbin A.G."/>
            <person name="Shore J.S."/>
        </authorList>
    </citation>
    <scope>NUCLEOTIDE SEQUENCE</scope>
    <source>
        <strain evidence="9">F60SS</strain>
        <tissue evidence="9">Leaves</tissue>
    </source>
</reference>